<comment type="caution">
    <text evidence="1">The sequence shown here is derived from an EMBL/GenBank/DDBJ whole genome shotgun (WGS) entry which is preliminary data.</text>
</comment>
<proteinExistence type="predicted"/>
<evidence type="ECO:0000313" key="2">
    <source>
        <dbReference type="Proteomes" id="UP000239663"/>
    </source>
</evidence>
<reference evidence="1 2" key="1">
    <citation type="submission" date="2017-12" db="EMBL/GenBank/DDBJ databases">
        <title>Taxonomic description and draft genome of Pradoshia cofamensis Gen. nov., sp. nov., a thermotolerant bacillale isolated from anterior gut of earthworm Eisenia fetida.</title>
        <authorList>
            <person name="Saha T."/>
            <person name="Chakraborty R."/>
        </authorList>
    </citation>
    <scope>NUCLEOTIDE SEQUENCE [LARGE SCALE GENOMIC DNA]</scope>
    <source>
        <strain evidence="1 2">EAG3</strain>
    </source>
</reference>
<sequence length="175" mass="20630">MTIRFKKPSALVIRPAIIKMTVPLIKLDIHFPTFSKELQSFTINLYAAEWANHDKLQGFSEKYILYLAWGMKIVEDKHPYEKYRQEMYPALKSKQDEFNLLGYPDITEEDIWNYLIQKKWKKANADARPYEIIQDIMRVKVSDYMLFATTTAMVEGENMKKDIAAGLEEFKDLFS</sequence>
<dbReference type="EMBL" id="PKOZ01000001">
    <property type="protein sequence ID" value="PQD96390.1"/>
    <property type="molecule type" value="Genomic_DNA"/>
</dbReference>
<dbReference type="AlphaFoldDB" id="A0A2S7N342"/>
<name>A0A2S7N342_9BACI</name>
<evidence type="ECO:0008006" key="3">
    <source>
        <dbReference type="Google" id="ProtNLM"/>
    </source>
</evidence>
<evidence type="ECO:0000313" key="1">
    <source>
        <dbReference type="EMBL" id="PQD96390.1"/>
    </source>
</evidence>
<dbReference type="Proteomes" id="UP000239663">
    <property type="component" value="Unassembled WGS sequence"/>
</dbReference>
<dbReference type="InterPro" id="IPR025716">
    <property type="entry name" value="Post-transcriptional_regulator"/>
</dbReference>
<dbReference type="Pfam" id="PF13797">
    <property type="entry name" value="Post_transc_reg"/>
    <property type="match status" value="1"/>
</dbReference>
<protein>
    <recommendedName>
        <fullName evidence="3">Post-transcriptional regulator</fullName>
    </recommendedName>
</protein>
<accession>A0A2S7N342</accession>
<gene>
    <name evidence="1" type="ORF">CYL18_00370</name>
</gene>
<keyword evidence="2" id="KW-1185">Reference proteome</keyword>
<organism evidence="1 2">
    <name type="scientific">Pradoshia eiseniae</name>
    <dbReference type="NCBI Taxonomy" id="2064768"/>
    <lineage>
        <taxon>Bacteria</taxon>
        <taxon>Bacillati</taxon>
        <taxon>Bacillota</taxon>
        <taxon>Bacilli</taxon>
        <taxon>Bacillales</taxon>
        <taxon>Bacillaceae</taxon>
        <taxon>Pradoshia</taxon>
    </lineage>
</organism>